<sequence>MNILNISKKIPNSPLRIILFLIMVAGGSIGFRLLMEHGLLVTIWGKALFLIILLMIFLILFAVERKYLLRKTAMTPEQICLLRFSYNPLPWLQKI</sequence>
<proteinExistence type="predicted"/>
<feature type="transmembrane region" description="Helical" evidence="1">
    <location>
        <begin position="41"/>
        <end position="63"/>
    </location>
</feature>
<keyword evidence="1" id="KW-0812">Transmembrane</keyword>
<protein>
    <submittedName>
        <fullName evidence="2">Uncharacterized protein</fullName>
    </submittedName>
</protein>
<keyword evidence="1" id="KW-0472">Membrane</keyword>
<comment type="caution">
    <text evidence="2">The sequence shown here is derived from an EMBL/GenBank/DDBJ whole genome shotgun (WGS) entry which is preliminary data.</text>
</comment>
<dbReference type="Proteomes" id="UP000602647">
    <property type="component" value="Unassembled WGS sequence"/>
</dbReference>
<dbReference type="EMBL" id="JACRYT010000005">
    <property type="protein sequence ID" value="MBC6679494.1"/>
    <property type="molecule type" value="Genomic_DNA"/>
</dbReference>
<dbReference type="RefSeq" id="WP_187302603.1">
    <property type="nucleotide sequence ID" value="NZ_JACRYT010000005.1"/>
</dbReference>
<organism evidence="2 3">
    <name type="scientific">Zhenpiania hominis</name>
    <dbReference type="NCBI Taxonomy" id="2763644"/>
    <lineage>
        <taxon>Bacteria</taxon>
        <taxon>Bacillati</taxon>
        <taxon>Bacillota</taxon>
        <taxon>Clostridia</taxon>
        <taxon>Peptostreptococcales</taxon>
        <taxon>Anaerovoracaceae</taxon>
        <taxon>Zhenpiania</taxon>
    </lineage>
</organism>
<feature type="transmembrane region" description="Helical" evidence="1">
    <location>
        <begin position="17"/>
        <end position="35"/>
    </location>
</feature>
<evidence type="ECO:0000313" key="3">
    <source>
        <dbReference type="Proteomes" id="UP000602647"/>
    </source>
</evidence>
<gene>
    <name evidence="2" type="ORF">H9L42_06600</name>
</gene>
<dbReference type="AlphaFoldDB" id="A0A923NJA8"/>
<reference evidence="2" key="1">
    <citation type="submission" date="2020-08" db="EMBL/GenBank/DDBJ databases">
        <title>Genome public.</title>
        <authorList>
            <person name="Liu C."/>
            <person name="Sun Q."/>
        </authorList>
    </citation>
    <scope>NUCLEOTIDE SEQUENCE</scope>
    <source>
        <strain evidence="2">BX12</strain>
    </source>
</reference>
<evidence type="ECO:0000256" key="1">
    <source>
        <dbReference type="SAM" id="Phobius"/>
    </source>
</evidence>
<accession>A0A923NJA8</accession>
<keyword evidence="3" id="KW-1185">Reference proteome</keyword>
<evidence type="ECO:0000313" key="2">
    <source>
        <dbReference type="EMBL" id="MBC6679494.1"/>
    </source>
</evidence>
<name>A0A923NJA8_9FIRM</name>
<keyword evidence="1" id="KW-1133">Transmembrane helix</keyword>